<dbReference type="AlphaFoldDB" id="A0AAX1YDL4"/>
<comment type="caution">
    <text evidence="1">The sequence shown here is derived from an EMBL/GenBank/DDBJ whole genome shotgun (WGS) entry which is preliminary data.</text>
</comment>
<dbReference type="RefSeq" id="WP_125411835.1">
    <property type="nucleotide sequence ID" value="NZ_JAPVYI010000010.1"/>
</dbReference>
<accession>A0AAX1YDL4</accession>
<dbReference type="Proteomes" id="UP000273998">
    <property type="component" value="Unassembled WGS sequence"/>
</dbReference>
<dbReference type="EMBL" id="RJNF01000004">
    <property type="protein sequence ID" value="RSI59262.1"/>
    <property type="molecule type" value="Genomic_DNA"/>
</dbReference>
<evidence type="ECO:0008006" key="3">
    <source>
        <dbReference type="Google" id="ProtNLM"/>
    </source>
</evidence>
<proteinExistence type="predicted"/>
<reference evidence="1 2" key="1">
    <citation type="submission" date="2018-11" db="EMBL/GenBank/DDBJ databases">
        <title>Species Designations Belie Phenotypic and Genotypic Heterogeneity in Oral Streptococci.</title>
        <authorList>
            <person name="Velsko I."/>
        </authorList>
    </citation>
    <scope>NUCLEOTIDE SEQUENCE [LARGE SCALE GENOMIC DNA]</scope>
    <source>
        <strain evidence="1 2">BCC42</strain>
    </source>
</reference>
<sequence>MGLILFFAIICGILLFIRKLSIDKYTQKQELAAKILEKANKLRLENLADINELSGQMASADREQYISLTQERESTEALIRELENIISCMQGILQWRPEISGGRKEIQDAIFALKRQTGYTLKELSQELGVK</sequence>
<organism evidence="1 2">
    <name type="scientific">Streptococcus salivarius</name>
    <dbReference type="NCBI Taxonomy" id="1304"/>
    <lineage>
        <taxon>Bacteria</taxon>
        <taxon>Bacillati</taxon>
        <taxon>Bacillota</taxon>
        <taxon>Bacilli</taxon>
        <taxon>Lactobacillales</taxon>
        <taxon>Streptococcaceae</taxon>
        <taxon>Streptococcus</taxon>
    </lineage>
</organism>
<gene>
    <name evidence="1" type="ORF">D8867_02075</name>
</gene>
<evidence type="ECO:0000313" key="2">
    <source>
        <dbReference type="Proteomes" id="UP000273998"/>
    </source>
</evidence>
<protein>
    <recommendedName>
        <fullName evidence="3">DUF2802 domain-containing protein</fullName>
    </recommendedName>
</protein>
<evidence type="ECO:0000313" key="1">
    <source>
        <dbReference type="EMBL" id="RSI59262.1"/>
    </source>
</evidence>
<name>A0AAX1YDL4_STRSL</name>